<name>A0A9D4TDB2_RHISA</name>
<feature type="transmembrane region" description="Helical" evidence="1">
    <location>
        <begin position="91"/>
        <end position="113"/>
    </location>
</feature>
<reference evidence="2" key="2">
    <citation type="submission" date="2021-09" db="EMBL/GenBank/DDBJ databases">
        <authorList>
            <person name="Jia N."/>
            <person name="Wang J."/>
            <person name="Shi W."/>
            <person name="Du L."/>
            <person name="Sun Y."/>
            <person name="Zhan W."/>
            <person name="Jiang J."/>
            <person name="Wang Q."/>
            <person name="Zhang B."/>
            <person name="Ji P."/>
            <person name="Sakyi L.B."/>
            <person name="Cui X."/>
            <person name="Yuan T."/>
            <person name="Jiang B."/>
            <person name="Yang W."/>
            <person name="Lam T.T.-Y."/>
            <person name="Chang Q."/>
            <person name="Ding S."/>
            <person name="Wang X."/>
            <person name="Zhu J."/>
            <person name="Ruan X."/>
            <person name="Zhao L."/>
            <person name="Wei J."/>
            <person name="Que T."/>
            <person name="Du C."/>
            <person name="Cheng J."/>
            <person name="Dai P."/>
            <person name="Han X."/>
            <person name="Huang E."/>
            <person name="Gao Y."/>
            <person name="Liu J."/>
            <person name="Shao H."/>
            <person name="Ye R."/>
            <person name="Li L."/>
            <person name="Wei W."/>
            <person name="Wang X."/>
            <person name="Wang C."/>
            <person name="Huo Q."/>
            <person name="Li W."/>
            <person name="Guo W."/>
            <person name="Chen H."/>
            <person name="Chen S."/>
            <person name="Zhou L."/>
            <person name="Zhou L."/>
            <person name="Ni X."/>
            <person name="Tian J."/>
            <person name="Zhou Y."/>
            <person name="Sheng Y."/>
            <person name="Liu T."/>
            <person name="Pan Y."/>
            <person name="Xia L."/>
            <person name="Li J."/>
            <person name="Zhao F."/>
            <person name="Cao W."/>
        </authorList>
    </citation>
    <scope>NUCLEOTIDE SEQUENCE</scope>
    <source>
        <strain evidence="2">Rsan-2018</strain>
        <tissue evidence="2">Larvae</tissue>
    </source>
</reference>
<evidence type="ECO:0000313" key="3">
    <source>
        <dbReference type="Proteomes" id="UP000821837"/>
    </source>
</evidence>
<dbReference type="AlphaFoldDB" id="A0A9D4TDB2"/>
<keyword evidence="1" id="KW-0812">Transmembrane</keyword>
<dbReference type="Proteomes" id="UP000821837">
    <property type="component" value="Unassembled WGS sequence"/>
</dbReference>
<keyword evidence="1" id="KW-0472">Membrane</keyword>
<feature type="transmembrane region" description="Helical" evidence="1">
    <location>
        <begin position="152"/>
        <end position="169"/>
    </location>
</feature>
<organism evidence="2 3">
    <name type="scientific">Rhipicephalus sanguineus</name>
    <name type="common">Brown dog tick</name>
    <name type="synonym">Ixodes sanguineus</name>
    <dbReference type="NCBI Taxonomy" id="34632"/>
    <lineage>
        <taxon>Eukaryota</taxon>
        <taxon>Metazoa</taxon>
        <taxon>Ecdysozoa</taxon>
        <taxon>Arthropoda</taxon>
        <taxon>Chelicerata</taxon>
        <taxon>Arachnida</taxon>
        <taxon>Acari</taxon>
        <taxon>Parasitiformes</taxon>
        <taxon>Ixodida</taxon>
        <taxon>Ixodoidea</taxon>
        <taxon>Ixodidae</taxon>
        <taxon>Rhipicephalinae</taxon>
        <taxon>Rhipicephalus</taxon>
        <taxon>Rhipicephalus</taxon>
    </lineage>
</organism>
<dbReference type="InterPro" id="IPR036259">
    <property type="entry name" value="MFS_trans_sf"/>
</dbReference>
<evidence type="ECO:0008006" key="4">
    <source>
        <dbReference type="Google" id="ProtNLM"/>
    </source>
</evidence>
<dbReference type="InterPro" id="IPR050327">
    <property type="entry name" value="Proton-linked_MCT"/>
</dbReference>
<reference evidence="2" key="1">
    <citation type="journal article" date="2020" name="Cell">
        <title>Large-Scale Comparative Analyses of Tick Genomes Elucidate Their Genetic Diversity and Vector Capacities.</title>
        <authorList>
            <consortium name="Tick Genome and Microbiome Consortium (TIGMIC)"/>
            <person name="Jia N."/>
            <person name="Wang J."/>
            <person name="Shi W."/>
            <person name="Du L."/>
            <person name="Sun Y."/>
            <person name="Zhan W."/>
            <person name="Jiang J.F."/>
            <person name="Wang Q."/>
            <person name="Zhang B."/>
            <person name="Ji P."/>
            <person name="Bell-Sakyi L."/>
            <person name="Cui X.M."/>
            <person name="Yuan T.T."/>
            <person name="Jiang B.G."/>
            <person name="Yang W.F."/>
            <person name="Lam T.T."/>
            <person name="Chang Q.C."/>
            <person name="Ding S.J."/>
            <person name="Wang X.J."/>
            <person name="Zhu J.G."/>
            <person name="Ruan X.D."/>
            <person name="Zhao L."/>
            <person name="Wei J.T."/>
            <person name="Ye R.Z."/>
            <person name="Que T.C."/>
            <person name="Du C.H."/>
            <person name="Zhou Y.H."/>
            <person name="Cheng J.X."/>
            <person name="Dai P.F."/>
            <person name="Guo W.B."/>
            <person name="Han X.H."/>
            <person name="Huang E.J."/>
            <person name="Li L.F."/>
            <person name="Wei W."/>
            <person name="Gao Y.C."/>
            <person name="Liu J.Z."/>
            <person name="Shao H.Z."/>
            <person name="Wang X."/>
            <person name="Wang C.C."/>
            <person name="Yang T.C."/>
            <person name="Huo Q.B."/>
            <person name="Li W."/>
            <person name="Chen H.Y."/>
            <person name="Chen S.E."/>
            <person name="Zhou L.G."/>
            <person name="Ni X.B."/>
            <person name="Tian J.H."/>
            <person name="Sheng Y."/>
            <person name="Liu T."/>
            <person name="Pan Y.S."/>
            <person name="Xia L.Y."/>
            <person name="Li J."/>
            <person name="Zhao F."/>
            <person name="Cao W.C."/>
        </authorList>
    </citation>
    <scope>NUCLEOTIDE SEQUENCE</scope>
    <source>
        <strain evidence="2">Rsan-2018</strain>
    </source>
</reference>
<dbReference type="VEuPathDB" id="VectorBase:RSAN_026719"/>
<gene>
    <name evidence="2" type="ORF">HPB52_025265</name>
</gene>
<keyword evidence="3" id="KW-1185">Reference proteome</keyword>
<dbReference type="PANTHER" id="PTHR11360">
    <property type="entry name" value="MONOCARBOXYLATE TRANSPORTER"/>
    <property type="match status" value="1"/>
</dbReference>
<dbReference type="SUPFAM" id="SSF103473">
    <property type="entry name" value="MFS general substrate transporter"/>
    <property type="match status" value="1"/>
</dbReference>
<protein>
    <recommendedName>
        <fullName evidence="4">Monocarboxylate transporter</fullName>
    </recommendedName>
</protein>
<feature type="transmembrane region" description="Helical" evidence="1">
    <location>
        <begin position="280"/>
        <end position="299"/>
    </location>
</feature>
<feature type="transmembrane region" description="Helical" evidence="1">
    <location>
        <begin position="66"/>
        <end position="85"/>
    </location>
</feature>
<feature type="transmembrane region" description="Helical" evidence="1">
    <location>
        <begin position="306"/>
        <end position="324"/>
    </location>
</feature>
<evidence type="ECO:0000256" key="1">
    <source>
        <dbReference type="SAM" id="Phobius"/>
    </source>
</evidence>
<feature type="transmembrane region" description="Helical" evidence="1">
    <location>
        <begin position="7"/>
        <end position="29"/>
    </location>
</feature>
<accession>A0A9D4TDB2</accession>
<dbReference type="GO" id="GO:0008028">
    <property type="term" value="F:monocarboxylic acid transmembrane transporter activity"/>
    <property type="evidence" value="ECO:0007669"/>
    <property type="project" value="TreeGrafter"/>
</dbReference>
<proteinExistence type="predicted"/>
<keyword evidence="1" id="KW-1133">Transmembrane helix</keyword>
<dbReference type="EMBL" id="JABSTV010000621">
    <property type="protein sequence ID" value="KAH7986008.1"/>
    <property type="molecule type" value="Genomic_DNA"/>
</dbReference>
<sequence>MLERAVRLSILGLLLVMNSSCYGFLYVLFMKKYGIDHAEAAWPASALVIAGSCIAVSALQDKLSVFHITLVGGLLASLGLVASTFAPNIAWMTFTFGVLHALLGFSLYILLYFDKYSGTAFAVMWVFRAVSGMAGTQLLWHLANAYGVEGSLLITGGLLLHVVPFTMFIKSPSPTRISLCASIQKPGKNTYNPVANKASSQHVQLPSPSSRVLPEELSATHRPSAPTSSFASVMASLRTWPFYAALFYSAMCEYLFVTFNATVVAYGVDKGSSLEDSKQVVIYNSVGLLVGRVVIPFATEKLCYRHCPGVSASFLAAAICFFMLTQVSTYAGLVATASVMGVAQGYVLCMKSVIVADHVGLECFTFCCGVGGLLSVPLWLSGPSIIGFFRDKNGSYDYLYVMLAVLCLLHAVLLGLLMLYPVVPPPMGGWGFVKLSLDSFFPGHLFSP</sequence>
<feature type="transmembrane region" description="Helical" evidence="1">
    <location>
        <begin position="242"/>
        <end position="268"/>
    </location>
</feature>
<feature type="transmembrane region" description="Helical" evidence="1">
    <location>
        <begin position="400"/>
        <end position="420"/>
    </location>
</feature>
<comment type="caution">
    <text evidence="2">The sequence shown here is derived from an EMBL/GenBank/DDBJ whole genome shotgun (WGS) entry which is preliminary data.</text>
</comment>
<dbReference type="Gene3D" id="1.20.1250.20">
    <property type="entry name" value="MFS general substrate transporter like domains"/>
    <property type="match status" value="1"/>
</dbReference>
<feature type="transmembrane region" description="Helical" evidence="1">
    <location>
        <begin position="41"/>
        <end position="59"/>
    </location>
</feature>
<dbReference type="PANTHER" id="PTHR11360:SF303">
    <property type="entry name" value="MAJOR FACILITATOR SUPERFAMILY (MFS) PROFILE DOMAIN-CONTAINING PROTEIN"/>
    <property type="match status" value="1"/>
</dbReference>
<evidence type="ECO:0000313" key="2">
    <source>
        <dbReference type="EMBL" id="KAH7986008.1"/>
    </source>
</evidence>
<feature type="transmembrane region" description="Helical" evidence="1">
    <location>
        <begin position="361"/>
        <end position="380"/>
    </location>
</feature>
<feature type="transmembrane region" description="Helical" evidence="1">
    <location>
        <begin position="120"/>
        <end position="140"/>
    </location>
</feature>